<protein>
    <recommendedName>
        <fullName evidence="1">Cyclic nucleotide-binding domain-containing protein</fullName>
    </recommendedName>
</protein>
<dbReference type="Proteomes" id="UP000663860">
    <property type="component" value="Unassembled WGS sequence"/>
</dbReference>
<dbReference type="EMBL" id="CAJNOE010001447">
    <property type="protein sequence ID" value="CAF1424022.1"/>
    <property type="molecule type" value="Genomic_DNA"/>
</dbReference>
<organism evidence="2 3">
    <name type="scientific">Adineta steineri</name>
    <dbReference type="NCBI Taxonomy" id="433720"/>
    <lineage>
        <taxon>Eukaryota</taxon>
        <taxon>Metazoa</taxon>
        <taxon>Spiralia</taxon>
        <taxon>Gnathifera</taxon>
        <taxon>Rotifera</taxon>
        <taxon>Eurotatoria</taxon>
        <taxon>Bdelloidea</taxon>
        <taxon>Adinetida</taxon>
        <taxon>Adinetidae</taxon>
        <taxon>Adineta</taxon>
    </lineage>
</organism>
<dbReference type="InterPro" id="IPR014710">
    <property type="entry name" value="RmlC-like_jellyroll"/>
</dbReference>
<reference evidence="2" key="1">
    <citation type="submission" date="2021-02" db="EMBL/GenBank/DDBJ databases">
        <authorList>
            <person name="Nowell W R."/>
        </authorList>
    </citation>
    <scope>NUCLEOTIDE SEQUENCE</scope>
</reference>
<dbReference type="SUPFAM" id="SSF51206">
    <property type="entry name" value="cAMP-binding domain-like"/>
    <property type="match status" value="1"/>
</dbReference>
<dbReference type="AlphaFoldDB" id="A0A815MWY3"/>
<dbReference type="PROSITE" id="PS50042">
    <property type="entry name" value="CNMP_BINDING_3"/>
    <property type="match status" value="1"/>
</dbReference>
<evidence type="ECO:0000313" key="3">
    <source>
        <dbReference type="Proteomes" id="UP000663860"/>
    </source>
</evidence>
<accession>A0A815MWY3</accession>
<evidence type="ECO:0000313" key="2">
    <source>
        <dbReference type="EMBL" id="CAF1424022.1"/>
    </source>
</evidence>
<feature type="domain" description="Cyclic nucleotide-binding" evidence="1">
    <location>
        <begin position="28"/>
        <end position="76"/>
    </location>
</feature>
<name>A0A815MWY3_9BILA</name>
<comment type="caution">
    <text evidence="2">The sequence shown here is derived from an EMBL/GenBank/DDBJ whole genome shotgun (WGS) entry which is preliminary data.</text>
</comment>
<sequence length="93" mass="10888">METAVFVPDCSTWENWDDWSNLLAETIICKHIDSEDTASLSEKFESVRFNDQQTVINQGDSSNEFFIIEKAFANIYDLEYTQSDLNKYLLNYQ</sequence>
<proteinExistence type="predicted"/>
<dbReference type="InterPro" id="IPR018490">
    <property type="entry name" value="cNMP-bd_dom_sf"/>
</dbReference>
<dbReference type="InterPro" id="IPR000595">
    <property type="entry name" value="cNMP-bd_dom"/>
</dbReference>
<dbReference type="Gene3D" id="2.60.120.10">
    <property type="entry name" value="Jelly Rolls"/>
    <property type="match status" value="1"/>
</dbReference>
<gene>
    <name evidence="2" type="ORF">IZO911_LOCUS40850</name>
</gene>
<evidence type="ECO:0000259" key="1">
    <source>
        <dbReference type="PROSITE" id="PS50042"/>
    </source>
</evidence>